<dbReference type="RefSeq" id="WP_377856679.1">
    <property type="nucleotide sequence ID" value="NZ_JBHLZU010000020.1"/>
</dbReference>
<accession>A0ABV6A1Y9</accession>
<comment type="caution">
    <text evidence="1">The sequence shown here is derived from an EMBL/GenBank/DDBJ whole genome shotgun (WGS) entry which is preliminary data.</text>
</comment>
<dbReference type="EMBL" id="JBHLZU010000020">
    <property type="protein sequence ID" value="MFB9907113.1"/>
    <property type="molecule type" value="Genomic_DNA"/>
</dbReference>
<evidence type="ECO:0000313" key="1">
    <source>
        <dbReference type="EMBL" id="MFB9907113.1"/>
    </source>
</evidence>
<organism evidence="1 2">
    <name type="scientific">Allokutzneria oryzae</name>
    <dbReference type="NCBI Taxonomy" id="1378989"/>
    <lineage>
        <taxon>Bacteria</taxon>
        <taxon>Bacillati</taxon>
        <taxon>Actinomycetota</taxon>
        <taxon>Actinomycetes</taxon>
        <taxon>Pseudonocardiales</taxon>
        <taxon>Pseudonocardiaceae</taxon>
        <taxon>Allokutzneria</taxon>
    </lineage>
</organism>
<evidence type="ECO:0000313" key="2">
    <source>
        <dbReference type="Proteomes" id="UP001589693"/>
    </source>
</evidence>
<dbReference type="Proteomes" id="UP001589693">
    <property type="component" value="Unassembled WGS sequence"/>
</dbReference>
<proteinExistence type="predicted"/>
<reference evidence="1 2" key="1">
    <citation type="submission" date="2024-09" db="EMBL/GenBank/DDBJ databases">
        <authorList>
            <person name="Sun Q."/>
            <person name="Mori K."/>
        </authorList>
    </citation>
    <scope>NUCLEOTIDE SEQUENCE [LARGE SCALE GENOMIC DNA]</scope>
    <source>
        <strain evidence="1 2">TBRC 7907</strain>
    </source>
</reference>
<sequence>MTDLRRCEGNVRTGDPATSWTCRTMSAPHPGNYTVTVTSAYRYDRVKVGLRW</sequence>
<keyword evidence="2" id="KW-1185">Reference proteome</keyword>
<gene>
    <name evidence="1" type="ORF">ACFFQA_24525</name>
</gene>
<protein>
    <submittedName>
        <fullName evidence="1">Uncharacterized protein</fullName>
    </submittedName>
</protein>
<name>A0ABV6A1Y9_9PSEU</name>